<dbReference type="AlphaFoldDB" id="A0ABD3H156"/>
<feature type="region of interest" description="Disordered" evidence="1">
    <location>
        <begin position="142"/>
        <end position="189"/>
    </location>
</feature>
<sequence>MRNSGVQLATEPRSTTKADSDGFVEVKARSRGKEAEKRMGSPTAPNKNRFEGLETLGETSGEAQGKCETPKSSQATVSDSQGSSTSGGSTKEVSDIKEVAHSKQTTLMEVVTEEQVGGDLGQSAELEPIIIRFPSKWADVAEDEDEDMMAGRGTKGRPMDANATPDKGNKTKRRLLGDPAPEYQKVNTFSQLVPAAAERIAEALGTRLTENEDEPPDRGGGSNAGSRGSPTRTRMTSSPQRGNQPGAGELERQPDLATGSHVIGKTSGEVTRLDNAGSNFNTRQETGGKYRCSAADKQENSSDGERNDRARIRSMGDDRNFCGASRSYVGSRAEEMEGEGTTLDLAEI</sequence>
<evidence type="ECO:0000313" key="2">
    <source>
        <dbReference type="EMBL" id="KAL3684968.1"/>
    </source>
</evidence>
<accession>A0ABD3H156</accession>
<feature type="compositionally biased region" description="Basic and acidic residues" evidence="1">
    <location>
        <begin position="92"/>
        <end position="101"/>
    </location>
</feature>
<evidence type="ECO:0000256" key="1">
    <source>
        <dbReference type="SAM" id="MobiDB-lite"/>
    </source>
</evidence>
<comment type="caution">
    <text evidence="2">The sequence shown here is derived from an EMBL/GenBank/DDBJ whole genome shotgun (WGS) entry which is preliminary data.</text>
</comment>
<proteinExistence type="predicted"/>
<feature type="compositionally biased region" description="Basic and acidic residues" evidence="1">
    <location>
        <begin position="14"/>
        <end position="39"/>
    </location>
</feature>
<protein>
    <submittedName>
        <fullName evidence="2">Uncharacterized protein</fullName>
    </submittedName>
</protein>
<feature type="compositionally biased region" description="Polar residues" evidence="1">
    <location>
        <begin position="1"/>
        <end position="13"/>
    </location>
</feature>
<feature type="compositionally biased region" description="Low complexity" evidence="1">
    <location>
        <begin position="53"/>
        <end position="62"/>
    </location>
</feature>
<feature type="compositionally biased region" description="Basic and acidic residues" evidence="1">
    <location>
        <begin position="294"/>
        <end position="318"/>
    </location>
</feature>
<dbReference type="Proteomes" id="UP001633002">
    <property type="component" value="Unassembled WGS sequence"/>
</dbReference>
<evidence type="ECO:0000313" key="3">
    <source>
        <dbReference type="Proteomes" id="UP001633002"/>
    </source>
</evidence>
<gene>
    <name evidence="2" type="ORF">R1sor_002990</name>
</gene>
<feature type="compositionally biased region" description="Low complexity" evidence="1">
    <location>
        <begin position="76"/>
        <end position="90"/>
    </location>
</feature>
<feature type="compositionally biased region" description="Polar residues" evidence="1">
    <location>
        <begin position="276"/>
        <end position="285"/>
    </location>
</feature>
<reference evidence="2 3" key="1">
    <citation type="submission" date="2024-09" db="EMBL/GenBank/DDBJ databases">
        <title>Chromosome-scale assembly of Riccia sorocarpa.</title>
        <authorList>
            <person name="Paukszto L."/>
        </authorList>
    </citation>
    <scope>NUCLEOTIDE SEQUENCE [LARGE SCALE GENOMIC DNA]</scope>
    <source>
        <strain evidence="2">LP-2024</strain>
        <tissue evidence="2">Aerial parts of the thallus</tissue>
    </source>
</reference>
<keyword evidence="3" id="KW-1185">Reference proteome</keyword>
<name>A0ABD3H156_9MARC</name>
<feature type="compositionally biased region" description="Polar residues" evidence="1">
    <location>
        <begin position="230"/>
        <end position="243"/>
    </location>
</feature>
<feature type="region of interest" description="Disordered" evidence="1">
    <location>
        <begin position="201"/>
        <end position="318"/>
    </location>
</feature>
<organism evidence="2 3">
    <name type="scientific">Riccia sorocarpa</name>
    <dbReference type="NCBI Taxonomy" id="122646"/>
    <lineage>
        <taxon>Eukaryota</taxon>
        <taxon>Viridiplantae</taxon>
        <taxon>Streptophyta</taxon>
        <taxon>Embryophyta</taxon>
        <taxon>Marchantiophyta</taxon>
        <taxon>Marchantiopsida</taxon>
        <taxon>Marchantiidae</taxon>
        <taxon>Marchantiales</taxon>
        <taxon>Ricciaceae</taxon>
        <taxon>Riccia</taxon>
    </lineage>
</organism>
<dbReference type="EMBL" id="JBJQOH010000006">
    <property type="protein sequence ID" value="KAL3684968.1"/>
    <property type="molecule type" value="Genomic_DNA"/>
</dbReference>
<feature type="region of interest" description="Disordered" evidence="1">
    <location>
        <begin position="1"/>
        <end position="105"/>
    </location>
</feature>